<feature type="region of interest" description="Disordered" evidence="1">
    <location>
        <begin position="1"/>
        <end position="36"/>
    </location>
</feature>
<protein>
    <submittedName>
        <fullName evidence="2">Uncharacterized protein</fullName>
    </submittedName>
</protein>
<feature type="compositionally biased region" description="Polar residues" evidence="1">
    <location>
        <begin position="18"/>
        <end position="35"/>
    </location>
</feature>
<organism evidence="2 3">
    <name type="scientific">Ophiobolus disseminans</name>
    <dbReference type="NCBI Taxonomy" id="1469910"/>
    <lineage>
        <taxon>Eukaryota</taxon>
        <taxon>Fungi</taxon>
        <taxon>Dikarya</taxon>
        <taxon>Ascomycota</taxon>
        <taxon>Pezizomycotina</taxon>
        <taxon>Dothideomycetes</taxon>
        <taxon>Pleosporomycetidae</taxon>
        <taxon>Pleosporales</taxon>
        <taxon>Pleosporineae</taxon>
        <taxon>Phaeosphaeriaceae</taxon>
        <taxon>Ophiobolus</taxon>
    </lineage>
</organism>
<feature type="region of interest" description="Disordered" evidence="1">
    <location>
        <begin position="125"/>
        <end position="154"/>
    </location>
</feature>
<evidence type="ECO:0000313" key="3">
    <source>
        <dbReference type="Proteomes" id="UP000799424"/>
    </source>
</evidence>
<accession>A0A6A6ZJY7</accession>
<name>A0A6A6ZJY7_9PLEO</name>
<reference evidence="2" key="1">
    <citation type="journal article" date="2020" name="Stud. Mycol.">
        <title>101 Dothideomycetes genomes: a test case for predicting lifestyles and emergence of pathogens.</title>
        <authorList>
            <person name="Haridas S."/>
            <person name="Albert R."/>
            <person name="Binder M."/>
            <person name="Bloem J."/>
            <person name="Labutti K."/>
            <person name="Salamov A."/>
            <person name="Andreopoulos B."/>
            <person name="Baker S."/>
            <person name="Barry K."/>
            <person name="Bills G."/>
            <person name="Bluhm B."/>
            <person name="Cannon C."/>
            <person name="Castanera R."/>
            <person name="Culley D."/>
            <person name="Daum C."/>
            <person name="Ezra D."/>
            <person name="Gonzalez J."/>
            <person name="Henrissat B."/>
            <person name="Kuo A."/>
            <person name="Liang C."/>
            <person name="Lipzen A."/>
            <person name="Lutzoni F."/>
            <person name="Magnuson J."/>
            <person name="Mondo S."/>
            <person name="Nolan M."/>
            <person name="Ohm R."/>
            <person name="Pangilinan J."/>
            <person name="Park H.-J."/>
            <person name="Ramirez L."/>
            <person name="Alfaro M."/>
            <person name="Sun H."/>
            <person name="Tritt A."/>
            <person name="Yoshinaga Y."/>
            <person name="Zwiers L.-H."/>
            <person name="Turgeon B."/>
            <person name="Goodwin S."/>
            <person name="Spatafora J."/>
            <person name="Crous P."/>
            <person name="Grigoriev I."/>
        </authorList>
    </citation>
    <scope>NUCLEOTIDE SEQUENCE</scope>
    <source>
        <strain evidence="2">CBS 113818</strain>
    </source>
</reference>
<gene>
    <name evidence="2" type="ORF">CC86DRAFT_304769</name>
</gene>
<sequence>MSSSSPMQPLYAPISFVSPISETTRRNPNSTTSPNEPIFKRLSTYIADAFTLEDEVQATRRASIISDHMGREAETIRRASIVSTQDQQQDQALQQWRRQSVDGFWSKYGSVSEDGARRKSIVEGGEGETFRRQSVGGSTREGKFRKMSWGVKQN</sequence>
<evidence type="ECO:0000256" key="1">
    <source>
        <dbReference type="SAM" id="MobiDB-lite"/>
    </source>
</evidence>
<keyword evidence="3" id="KW-1185">Reference proteome</keyword>
<proteinExistence type="predicted"/>
<evidence type="ECO:0000313" key="2">
    <source>
        <dbReference type="EMBL" id="KAF2820565.1"/>
    </source>
</evidence>
<dbReference type="EMBL" id="MU006240">
    <property type="protein sequence ID" value="KAF2820565.1"/>
    <property type="molecule type" value="Genomic_DNA"/>
</dbReference>
<dbReference type="OrthoDB" id="3785088at2759"/>
<dbReference type="AlphaFoldDB" id="A0A6A6ZJY7"/>
<dbReference type="Proteomes" id="UP000799424">
    <property type="component" value="Unassembled WGS sequence"/>
</dbReference>